<comment type="caution">
    <text evidence="3">The sequence shown here is derived from an EMBL/GenBank/DDBJ whole genome shotgun (WGS) entry which is preliminary data.</text>
</comment>
<feature type="non-terminal residue" evidence="3">
    <location>
        <position position="1"/>
    </location>
</feature>
<evidence type="ECO:0008006" key="5">
    <source>
        <dbReference type="Google" id="ProtNLM"/>
    </source>
</evidence>
<evidence type="ECO:0000256" key="2">
    <source>
        <dbReference type="RuleBase" id="RU000363"/>
    </source>
</evidence>
<dbReference type="InterPro" id="IPR002347">
    <property type="entry name" value="SDR_fam"/>
</dbReference>
<evidence type="ECO:0000313" key="3">
    <source>
        <dbReference type="EMBL" id="PIK36601.1"/>
    </source>
</evidence>
<dbReference type="GO" id="GO:0016491">
    <property type="term" value="F:oxidoreductase activity"/>
    <property type="evidence" value="ECO:0007669"/>
    <property type="project" value="UniProtKB-KW"/>
</dbReference>
<comment type="similarity">
    <text evidence="2">Belongs to the short-chain dehydrogenases/reductases (SDR) family.</text>
</comment>
<dbReference type="PANTHER" id="PTHR43157:SF31">
    <property type="entry name" value="PHOSPHATIDYLINOSITOL-GLYCAN BIOSYNTHESIS CLASS F PROTEIN"/>
    <property type="match status" value="1"/>
</dbReference>
<proteinExistence type="inferred from homology"/>
<keyword evidence="1" id="KW-0560">Oxidoreductase</keyword>
<evidence type="ECO:0000256" key="1">
    <source>
        <dbReference type="ARBA" id="ARBA00023002"/>
    </source>
</evidence>
<dbReference type="Proteomes" id="UP000230750">
    <property type="component" value="Unassembled WGS sequence"/>
</dbReference>
<dbReference type="AlphaFoldDB" id="A0A2G8JLF4"/>
<keyword evidence="4" id="KW-1185">Reference proteome</keyword>
<protein>
    <recommendedName>
        <fullName evidence="5">Retinol dehydrogenase 12</fullName>
    </recommendedName>
</protein>
<sequence>GNSGIGKGAAIHLARRGARVILACRNAQKAQEAITEITSCTGNQNIVFRKLDLLSFKSVREFADRILQEEERLDVLINNAGIPDTNTHDEDRTPFPSEDGYSQSFQVNHFSHFLLTNLLLDLLKKSSPSRVVNVTSRLNTAPTKLDFTVGDGNVRYPKLTHYTKGKLANVLFTKELAKRMEGTGVTSYSVDPGIIFSNIWEKQITKWKVHAMSLIFWLLFCDELSGSETTVYCAVEEGLQSGLVYFDCRPSRHVNSLIENDELREELWNVSLEVTDLK</sequence>
<reference evidence="3 4" key="1">
    <citation type="journal article" date="2017" name="PLoS Biol.">
        <title>The sea cucumber genome provides insights into morphological evolution and visceral regeneration.</title>
        <authorList>
            <person name="Zhang X."/>
            <person name="Sun L."/>
            <person name="Yuan J."/>
            <person name="Sun Y."/>
            <person name="Gao Y."/>
            <person name="Zhang L."/>
            <person name="Li S."/>
            <person name="Dai H."/>
            <person name="Hamel J.F."/>
            <person name="Liu C."/>
            <person name="Yu Y."/>
            <person name="Liu S."/>
            <person name="Lin W."/>
            <person name="Guo K."/>
            <person name="Jin S."/>
            <person name="Xu P."/>
            <person name="Storey K.B."/>
            <person name="Huan P."/>
            <person name="Zhang T."/>
            <person name="Zhou Y."/>
            <person name="Zhang J."/>
            <person name="Lin C."/>
            <person name="Li X."/>
            <person name="Xing L."/>
            <person name="Huo D."/>
            <person name="Sun M."/>
            <person name="Wang L."/>
            <person name="Mercier A."/>
            <person name="Li F."/>
            <person name="Yang H."/>
            <person name="Xiang J."/>
        </authorList>
    </citation>
    <scope>NUCLEOTIDE SEQUENCE [LARGE SCALE GENOMIC DNA]</scope>
    <source>
        <strain evidence="3">Shaxun</strain>
        <tissue evidence="3">Muscle</tissue>
    </source>
</reference>
<name>A0A2G8JLF4_STIJA</name>
<evidence type="ECO:0000313" key="4">
    <source>
        <dbReference type="Proteomes" id="UP000230750"/>
    </source>
</evidence>
<organism evidence="3 4">
    <name type="scientific">Stichopus japonicus</name>
    <name type="common">Sea cucumber</name>
    <dbReference type="NCBI Taxonomy" id="307972"/>
    <lineage>
        <taxon>Eukaryota</taxon>
        <taxon>Metazoa</taxon>
        <taxon>Echinodermata</taxon>
        <taxon>Eleutherozoa</taxon>
        <taxon>Echinozoa</taxon>
        <taxon>Holothuroidea</taxon>
        <taxon>Aspidochirotacea</taxon>
        <taxon>Aspidochirotida</taxon>
        <taxon>Stichopodidae</taxon>
        <taxon>Apostichopus</taxon>
    </lineage>
</organism>
<dbReference type="PRINTS" id="PR00081">
    <property type="entry name" value="GDHRDH"/>
</dbReference>
<dbReference type="SUPFAM" id="SSF51735">
    <property type="entry name" value="NAD(P)-binding Rossmann-fold domains"/>
    <property type="match status" value="1"/>
</dbReference>
<dbReference type="Gene3D" id="3.40.50.720">
    <property type="entry name" value="NAD(P)-binding Rossmann-like Domain"/>
    <property type="match status" value="1"/>
</dbReference>
<dbReference type="PRINTS" id="PR00080">
    <property type="entry name" value="SDRFAMILY"/>
</dbReference>
<accession>A0A2G8JLF4</accession>
<gene>
    <name evidence="3" type="ORF">BSL78_26571</name>
</gene>
<dbReference type="PANTHER" id="PTHR43157">
    <property type="entry name" value="PHOSPHATIDYLINOSITOL-GLYCAN BIOSYNTHESIS CLASS F PROTEIN-RELATED"/>
    <property type="match status" value="1"/>
</dbReference>
<dbReference type="Pfam" id="PF00106">
    <property type="entry name" value="adh_short"/>
    <property type="match status" value="1"/>
</dbReference>
<dbReference type="STRING" id="307972.A0A2G8JLF4"/>
<dbReference type="InterPro" id="IPR036291">
    <property type="entry name" value="NAD(P)-bd_dom_sf"/>
</dbReference>
<dbReference type="OrthoDB" id="191139at2759"/>
<dbReference type="EMBL" id="MRZV01001647">
    <property type="protein sequence ID" value="PIK36601.1"/>
    <property type="molecule type" value="Genomic_DNA"/>
</dbReference>